<keyword evidence="12" id="KW-1185">Reference proteome</keyword>
<comment type="catalytic activity">
    <reaction evidence="1">
        <text>ATP + protein L-histidine = ADP + protein N-phospho-L-histidine.</text>
        <dbReference type="EC" id="2.7.13.3"/>
    </reaction>
</comment>
<reference evidence="11 12" key="1">
    <citation type="submission" date="2022-06" db="EMBL/GenBank/DDBJ databases">
        <title>Genomic Encyclopedia of Archaeal and Bacterial Type Strains, Phase II (KMG-II): from individual species to whole genera.</title>
        <authorList>
            <person name="Goeker M."/>
        </authorList>
    </citation>
    <scope>NUCLEOTIDE SEQUENCE [LARGE SCALE GENOMIC DNA]</scope>
    <source>
        <strain evidence="11 12">DSM 45037</strain>
    </source>
</reference>
<feature type="transmembrane region" description="Helical" evidence="9">
    <location>
        <begin position="27"/>
        <end position="45"/>
    </location>
</feature>
<keyword evidence="4" id="KW-0808">Transferase</keyword>
<evidence type="ECO:0000256" key="1">
    <source>
        <dbReference type="ARBA" id="ARBA00000085"/>
    </source>
</evidence>
<protein>
    <recommendedName>
        <fullName evidence="2">histidine kinase</fullName>
        <ecNumber evidence="2">2.7.13.3</ecNumber>
    </recommendedName>
</protein>
<keyword evidence="9" id="KW-1133">Transmembrane helix</keyword>
<evidence type="ECO:0000313" key="12">
    <source>
        <dbReference type="Proteomes" id="UP001205740"/>
    </source>
</evidence>
<dbReference type="Pfam" id="PF07730">
    <property type="entry name" value="HisKA_3"/>
    <property type="match status" value="1"/>
</dbReference>
<evidence type="ECO:0000256" key="7">
    <source>
        <dbReference type="ARBA" id="ARBA00022840"/>
    </source>
</evidence>
<keyword evidence="5" id="KW-0547">Nucleotide-binding</keyword>
<dbReference type="PANTHER" id="PTHR24421">
    <property type="entry name" value="NITRATE/NITRITE SENSOR PROTEIN NARX-RELATED"/>
    <property type="match status" value="1"/>
</dbReference>
<evidence type="ECO:0000256" key="3">
    <source>
        <dbReference type="ARBA" id="ARBA00022553"/>
    </source>
</evidence>
<name>A0ABT1H001_9NOCA</name>
<feature type="transmembrane region" description="Helical" evidence="9">
    <location>
        <begin position="151"/>
        <end position="168"/>
    </location>
</feature>
<dbReference type="CDD" id="cd16917">
    <property type="entry name" value="HATPase_UhpB-NarQ-NarX-like"/>
    <property type="match status" value="1"/>
</dbReference>
<dbReference type="InterPro" id="IPR050482">
    <property type="entry name" value="Sensor_HK_TwoCompSys"/>
</dbReference>
<dbReference type="RefSeq" id="WP_253653440.1">
    <property type="nucleotide sequence ID" value="NZ_BAAAOE010000001.1"/>
</dbReference>
<keyword evidence="9" id="KW-0812">Transmembrane</keyword>
<organism evidence="11 12">
    <name type="scientific">Williamsia serinedens</name>
    <dbReference type="NCBI Taxonomy" id="391736"/>
    <lineage>
        <taxon>Bacteria</taxon>
        <taxon>Bacillati</taxon>
        <taxon>Actinomycetota</taxon>
        <taxon>Actinomycetes</taxon>
        <taxon>Mycobacteriales</taxon>
        <taxon>Nocardiaceae</taxon>
        <taxon>Williamsia</taxon>
    </lineage>
</organism>
<keyword evidence="9" id="KW-0472">Membrane</keyword>
<comment type="caution">
    <text evidence="11">The sequence shown here is derived from an EMBL/GenBank/DDBJ whole genome shotgun (WGS) entry which is preliminary data.</text>
</comment>
<dbReference type="InterPro" id="IPR036890">
    <property type="entry name" value="HATPase_C_sf"/>
</dbReference>
<feature type="transmembrane region" description="Helical" evidence="9">
    <location>
        <begin position="57"/>
        <end position="76"/>
    </location>
</feature>
<dbReference type="EC" id="2.7.13.3" evidence="2"/>
<evidence type="ECO:0000259" key="10">
    <source>
        <dbReference type="Pfam" id="PF07730"/>
    </source>
</evidence>
<dbReference type="EMBL" id="JAMTCG010000002">
    <property type="protein sequence ID" value="MCP2159843.1"/>
    <property type="molecule type" value="Genomic_DNA"/>
</dbReference>
<dbReference type="PANTHER" id="PTHR24421:SF10">
    <property type="entry name" value="NITRATE_NITRITE SENSOR PROTEIN NARQ"/>
    <property type="match status" value="1"/>
</dbReference>
<keyword evidence="6 11" id="KW-0418">Kinase</keyword>
<accession>A0ABT1H001</accession>
<dbReference type="Gene3D" id="1.20.5.1930">
    <property type="match status" value="1"/>
</dbReference>
<dbReference type="SUPFAM" id="SSF55874">
    <property type="entry name" value="ATPase domain of HSP90 chaperone/DNA topoisomerase II/histidine kinase"/>
    <property type="match status" value="1"/>
</dbReference>
<feature type="domain" description="Signal transduction histidine kinase subgroup 3 dimerisation and phosphoacceptor" evidence="10">
    <location>
        <begin position="200"/>
        <end position="266"/>
    </location>
</feature>
<dbReference type="GO" id="GO:0016301">
    <property type="term" value="F:kinase activity"/>
    <property type="evidence" value="ECO:0007669"/>
    <property type="project" value="UniProtKB-KW"/>
</dbReference>
<dbReference type="InterPro" id="IPR011712">
    <property type="entry name" value="Sig_transdc_His_kin_sub3_dim/P"/>
</dbReference>
<sequence>MPSPRSLLASALPAAARRDFGEYGDDAPGRFFALVNPALMVWAWVTVPRQVDGTLRIAALVLLAVVSVVLVLRLFRPPAIGPSLWFPVMLGGAIAAGVLFAVAPGGVAPAFAPVIAGASGFLFETRRALVVAGVASITAAVGMVTRFDDARYAWVVVLGLAVLVGMTRRDRVRTLVLMREKIEQTDRAIASEARAQVLAERARVAREIHDVLAHSLSGVNMQLNLVEALMEDGRDDDARVAVATARSLVTDGLGEARRAVYALRDESGDLVGALRPLVAGTTESVAVEGTPRPVDADVVAHLTRIVGEALTNARRHAPGSPAHVSVVFALGLLTVSVENATPTGDPRFLDGAGLGLTGMRERADEIGATLVAGPRVDGDLAGGWLVRVEVTT</sequence>
<feature type="transmembrane region" description="Helical" evidence="9">
    <location>
        <begin position="88"/>
        <end position="116"/>
    </location>
</feature>
<dbReference type="Proteomes" id="UP001205740">
    <property type="component" value="Unassembled WGS sequence"/>
</dbReference>
<proteinExistence type="predicted"/>
<evidence type="ECO:0000256" key="5">
    <source>
        <dbReference type="ARBA" id="ARBA00022741"/>
    </source>
</evidence>
<evidence type="ECO:0000256" key="6">
    <source>
        <dbReference type="ARBA" id="ARBA00022777"/>
    </source>
</evidence>
<evidence type="ECO:0000256" key="4">
    <source>
        <dbReference type="ARBA" id="ARBA00022679"/>
    </source>
</evidence>
<feature type="transmembrane region" description="Helical" evidence="9">
    <location>
        <begin position="128"/>
        <end position="145"/>
    </location>
</feature>
<gene>
    <name evidence="11" type="ORF">LX12_001022</name>
</gene>
<keyword evidence="8" id="KW-0902">Two-component regulatory system</keyword>
<keyword evidence="3" id="KW-0597">Phosphoprotein</keyword>
<dbReference type="Gene3D" id="3.30.565.10">
    <property type="entry name" value="Histidine kinase-like ATPase, C-terminal domain"/>
    <property type="match status" value="1"/>
</dbReference>
<evidence type="ECO:0000256" key="2">
    <source>
        <dbReference type="ARBA" id="ARBA00012438"/>
    </source>
</evidence>
<evidence type="ECO:0000256" key="8">
    <source>
        <dbReference type="ARBA" id="ARBA00023012"/>
    </source>
</evidence>
<evidence type="ECO:0000313" key="11">
    <source>
        <dbReference type="EMBL" id="MCP2159843.1"/>
    </source>
</evidence>
<evidence type="ECO:0000256" key="9">
    <source>
        <dbReference type="SAM" id="Phobius"/>
    </source>
</evidence>
<keyword evidence="7" id="KW-0067">ATP-binding</keyword>